<gene>
    <name evidence="1" type="ORF">KO481_16955</name>
</gene>
<name>A0ABS6B0E4_9NOCA</name>
<proteinExistence type="predicted"/>
<reference evidence="1 2" key="1">
    <citation type="submission" date="2021-06" db="EMBL/GenBank/DDBJ databases">
        <title>Actinomycetes sequencing.</title>
        <authorList>
            <person name="Shan Q."/>
        </authorList>
    </citation>
    <scope>NUCLEOTIDE SEQUENCE [LARGE SCALE GENOMIC DNA]</scope>
    <source>
        <strain evidence="1 2">NEAU-G5</strain>
    </source>
</reference>
<sequence length="82" mass="8927">MTTTPAKLPAAQTRARLAELTTAISKLTEHWRADASEIRAALAKTGTTDSTAEGPTLLRTFASAREHCACQLEYEITRAQRP</sequence>
<protein>
    <submittedName>
        <fullName evidence="1">Uncharacterized protein</fullName>
    </submittedName>
</protein>
<dbReference type="Proteomes" id="UP000733379">
    <property type="component" value="Unassembled WGS sequence"/>
</dbReference>
<dbReference type="RefSeq" id="WP_215918122.1">
    <property type="nucleotide sequence ID" value="NZ_JAHKNI010000005.1"/>
</dbReference>
<evidence type="ECO:0000313" key="2">
    <source>
        <dbReference type="Proteomes" id="UP000733379"/>
    </source>
</evidence>
<evidence type="ECO:0000313" key="1">
    <source>
        <dbReference type="EMBL" id="MBU3063211.1"/>
    </source>
</evidence>
<organism evidence="1 2">
    <name type="scientific">Nocardia albiluteola</name>
    <dbReference type="NCBI Taxonomy" id="2842303"/>
    <lineage>
        <taxon>Bacteria</taxon>
        <taxon>Bacillati</taxon>
        <taxon>Actinomycetota</taxon>
        <taxon>Actinomycetes</taxon>
        <taxon>Mycobacteriales</taxon>
        <taxon>Nocardiaceae</taxon>
        <taxon>Nocardia</taxon>
    </lineage>
</organism>
<comment type="caution">
    <text evidence="1">The sequence shown here is derived from an EMBL/GenBank/DDBJ whole genome shotgun (WGS) entry which is preliminary data.</text>
</comment>
<accession>A0ABS6B0E4</accession>
<keyword evidence="2" id="KW-1185">Reference proteome</keyword>
<dbReference type="EMBL" id="JAHKNI010000005">
    <property type="protein sequence ID" value="MBU3063211.1"/>
    <property type="molecule type" value="Genomic_DNA"/>
</dbReference>